<evidence type="ECO:0000313" key="2">
    <source>
        <dbReference type="Proteomes" id="UP000018766"/>
    </source>
</evidence>
<dbReference type="EMBL" id="AYSV01000020">
    <property type="protein sequence ID" value="ETD72789.1"/>
    <property type="molecule type" value="Genomic_DNA"/>
</dbReference>
<comment type="caution">
    <text evidence="1">The sequence shown here is derived from an EMBL/GenBank/DDBJ whole genome shotgun (WGS) entry which is preliminary data.</text>
</comment>
<dbReference type="Proteomes" id="UP000018766">
    <property type="component" value="Unassembled WGS sequence"/>
</dbReference>
<accession>V8G8D1</accession>
<proteinExistence type="predicted"/>
<dbReference type="AlphaFoldDB" id="V8G8D1"/>
<evidence type="ECO:0000313" key="1">
    <source>
        <dbReference type="EMBL" id="ETD72789.1"/>
    </source>
</evidence>
<sequence>MKVSKISITVTETVDNGDMVEKLRLKFSDDYGNDLFVKDVFLGGIETTSYSIDRIMQAVNELLEDDGYDPIAVTFTEPQTQQLN</sequence>
<gene>
    <name evidence="1" type="ORF">V757_02295</name>
</gene>
<organism evidence="1 2">
    <name type="scientific">Pelistega indica</name>
    <dbReference type="NCBI Taxonomy" id="1414851"/>
    <lineage>
        <taxon>Bacteria</taxon>
        <taxon>Pseudomonadati</taxon>
        <taxon>Pseudomonadota</taxon>
        <taxon>Betaproteobacteria</taxon>
        <taxon>Burkholderiales</taxon>
        <taxon>Alcaligenaceae</taxon>
        <taxon>Pelistega</taxon>
    </lineage>
</organism>
<dbReference type="RefSeq" id="WP_023949478.1">
    <property type="nucleotide sequence ID" value="NZ_AYSV01000020.1"/>
</dbReference>
<protein>
    <submittedName>
        <fullName evidence="1">Uncharacterized protein</fullName>
    </submittedName>
</protein>
<keyword evidence="2" id="KW-1185">Reference proteome</keyword>
<name>V8G8D1_9BURK</name>
<reference evidence="1 2" key="1">
    <citation type="submission" date="2013-11" db="EMBL/GenBank/DDBJ databases">
        <title>Genomic analysis of Pelistega sp. HM-7.</title>
        <authorList>
            <person name="Kumbhare S.V."/>
            <person name="Shetty S.A."/>
            <person name="Sharma O."/>
            <person name="Dhotre D.P."/>
        </authorList>
    </citation>
    <scope>NUCLEOTIDE SEQUENCE [LARGE SCALE GENOMIC DNA]</scope>
    <source>
        <strain evidence="1 2">HM-7</strain>
    </source>
</reference>